<feature type="signal peptide" evidence="1">
    <location>
        <begin position="1"/>
        <end position="19"/>
    </location>
</feature>
<reference evidence="2 3" key="1">
    <citation type="submission" date="2024-08" db="EMBL/GenBank/DDBJ databases">
        <title>Gnathostoma spinigerum genome.</title>
        <authorList>
            <person name="Gonzalez-Bertolin B."/>
            <person name="Monzon S."/>
            <person name="Zaballos A."/>
            <person name="Jimenez P."/>
            <person name="Dekumyoy P."/>
            <person name="Varona S."/>
            <person name="Cuesta I."/>
            <person name="Sumanam S."/>
            <person name="Adisakwattana P."/>
            <person name="Gasser R.B."/>
            <person name="Hernandez-Gonzalez A."/>
            <person name="Young N.D."/>
            <person name="Perteguer M.J."/>
        </authorList>
    </citation>
    <scope>NUCLEOTIDE SEQUENCE [LARGE SCALE GENOMIC DNA]</scope>
    <source>
        <strain evidence="2">AL3</strain>
        <tissue evidence="2">Liver</tissue>
    </source>
</reference>
<proteinExistence type="predicted"/>
<sequence>MLKLAVIFALSIIIPLSLSVYNDTCVDPSFCGGEGSCENIRLKCPRKCRACSTMRMILKEEKAIDERKPQYECENGWSKVIGNQIIAAHLFCVFCKHFPGCLRFPTLKITERGAMKSMTGQINSESVTGKSMYIYGYDYGVPSYVYFESKDVPQNILFYMELDLVYRRILLSKRNDGKWNNYAVYPLVLPCPESYAALYQFWMIELRFGEDNGRQYIDVMNGIDEKTVCRFYPDDRVKKGDRYYFTQTGYNVLGVTWSNDDFKTFESGLPVDFEIQLIGKILKDHVTIALTKKNSGPTAIIVFRRGKIEQDTEVEVTMRGIITKSKCDRCSYAQFHDDTVTVITIRRTNGGFEIWHKGVIYATVNNRNINVDDIKKIQVISGFQTYGISVLDCQTSKTQ</sequence>
<feature type="chain" id="PRO_5044792906" evidence="1">
    <location>
        <begin position="20"/>
        <end position="399"/>
    </location>
</feature>
<dbReference type="EMBL" id="JBGFUD010001293">
    <property type="protein sequence ID" value="MFH4976074.1"/>
    <property type="molecule type" value="Genomic_DNA"/>
</dbReference>
<protein>
    <submittedName>
        <fullName evidence="2">Uncharacterized protein</fullName>
    </submittedName>
</protein>
<dbReference type="AlphaFoldDB" id="A0ABD6ED44"/>
<comment type="caution">
    <text evidence="2">The sequence shown here is derived from an EMBL/GenBank/DDBJ whole genome shotgun (WGS) entry which is preliminary data.</text>
</comment>
<name>A0ABD6ED44_9BILA</name>
<evidence type="ECO:0000313" key="3">
    <source>
        <dbReference type="Proteomes" id="UP001608902"/>
    </source>
</evidence>
<evidence type="ECO:0000256" key="1">
    <source>
        <dbReference type="SAM" id="SignalP"/>
    </source>
</evidence>
<keyword evidence="3" id="KW-1185">Reference proteome</keyword>
<keyword evidence="1" id="KW-0732">Signal</keyword>
<dbReference type="Proteomes" id="UP001608902">
    <property type="component" value="Unassembled WGS sequence"/>
</dbReference>
<gene>
    <name evidence="2" type="ORF">AB6A40_002783</name>
</gene>
<organism evidence="2 3">
    <name type="scientific">Gnathostoma spinigerum</name>
    <dbReference type="NCBI Taxonomy" id="75299"/>
    <lineage>
        <taxon>Eukaryota</taxon>
        <taxon>Metazoa</taxon>
        <taxon>Ecdysozoa</taxon>
        <taxon>Nematoda</taxon>
        <taxon>Chromadorea</taxon>
        <taxon>Rhabditida</taxon>
        <taxon>Spirurina</taxon>
        <taxon>Gnathostomatomorpha</taxon>
        <taxon>Gnathostomatoidea</taxon>
        <taxon>Gnathostomatidae</taxon>
        <taxon>Gnathostoma</taxon>
    </lineage>
</organism>
<evidence type="ECO:0000313" key="2">
    <source>
        <dbReference type="EMBL" id="MFH4976074.1"/>
    </source>
</evidence>
<accession>A0ABD6ED44</accession>